<evidence type="ECO:0000313" key="1">
    <source>
        <dbReference type="EMBL" id="SVC21718.1"/>
    </source>
</evidence>
<reference evidence="1" key="1">
    <citation type="submission" date="2018-05" db="EMBL/GenBank/DDBJ databases">
        <authorList>
            <person name="Lanie J.A."/>
            <person name="Ng W.-L."/>
            <person name="Kazmierczak K.M."/>
            <person name="Andrzejewski T.M."/>
            <person name="Davidsen T.M."/>
            <person name="Wayne K.J."/>
            <person name="Tettelin H."/>
            <person name="Glass J.I."/>
            <person name="Rusch D."/>
            <person name="Podicherti R."/>
            <person name="Tsui H.-C.T."/>
            <person name="Winkler M.E."/>
        </authorList>
    </citation>
    <scope>NUCLEOTIDE SEQUENCE</scope>
</reference>
<sequence length="109" mass="12294">KNLTHMISSPMHKIWIVEKDGEICAALGVISNELWFAKKHYATNLFLCANNDGKGKAGFLLRRMKRWVESRPLISDVTLSVTSEIGDNERVGKLYNAVGFKRLGGVYRL</sequence>
<dbReference type="Gene3D" id="3.40.630.30">
    <property type="match status" value="1"/>
</dbReference>
<evidence type="ECO:0008006" key="2">
    <source>
        <dbReference type="Google" id="ProtNLM"/>
    </source>
</evidence>
<protein>
    <recommendedName>
        <fullName evidence="2">N-acetyltransferase domain-containing protein</fullName>
    </recommendedName>
</protein>
<dbReference type="EMBL" id="UINC01079589">
    <property type="protein sequence ID" value="SVC21718.1"/>
    <property type="molecule type" value="Genomic_DNA"/>
</dbReference>
<gene>
    <name evidence="1" type="ORF">METZ01_LOCUS274572</name>
</gene>
<accession>A0A382KBH7</accession>
<dbReference type="InterPro" id="IPR016181">
    <property type="entry name" value="Acyl_CoA_acyltransferase"/>
</dbReference>
<dbReference type="AlphaFoldDB" id="A0A382KBH7"/>
<feature type="non-terminal residue" evidence="1">
    <location>
        <position position="1"/>
    </location>
</feature>
<name>A0A382KBH7_9ZZZZ</name>
<proteinExistence type="predicted"/>
<dbReference type="SUPFAM" id="SSF55729">
    <property type="entry name" value="Acyl-CoA N-acyltransferases (Nat)"/>
    <property type="match status" value="1"/>
</dbReference>
<organism evidence="1">
    <name type="scientific">marine metagenome</name>
    <dbReference type="NCBI Taxonomy" id="408172"/>
    <lineage>
        <taxon>unclassified sequences</taxon>
        <taxon>metagenomes</taxon>
        <taxon>ecological metagenomes</taxon>
    </lineage>
</organism>